<reference evidence="1" key="1">
    <citation type="submission" date="2023-11" db="EMBL/GenBank/DDBJ databases">
        <title>MicrobeMod: A computational toolkit for identifying prokaryotic methylation and restriction-modification with nanopore sequencing.</title>
        <authorList>
            <person name="Crits-Christoph A."/>
            <person name="Kang S.C."/>
            <person name="Lee H."/>
            <person name="Ostrov N."/>
        </authorList>
    </citation>
    <scope>NUCLEOTIDE SEQUENCE</scope>
    <source>
        <strain evidence="1">ATCC 51242</strain>
    </source>
</reference>
<dbReference type="SUPFAM" id="SSF53335">
    <property type="entry name" value="S-adenosyl-L-methionine-dependent methyltransferases"/>
    <property type="match status" value="1"/>
</dbReference>
<evidence type="ECO:0000313" key="2">
    <source>
        <dbReference type="Proteomes" id="UP001281130"/>
    </source>
</evidence>
<dbReference type="InterPro" id="IPR008884">
    <property type="entry name" value="TylF_MeTrfase"/>
</dbReference>
<comment type="caution">
    <text evidence="1">The sequence shown here is derived from an EMBL/GenBank/DDBJ whole genome shotgun (WGS) entry which is preliminary data.</text>
</comment>
<keyword evidence="1" id="KW-0808">Transferase</keyword>
<proteinExistence type="predicted"/>
<dbReference type="InterPro" id="IPR029063">
    <property type="entry name" value="SAM-dependent_MTases_sf"/>
</dbReference>
<sequence length="264" mass="29859">MGLMDKVRFHLGSARKARDLHRRIEHSRGMYLDLMERSLTGAAHGMEETGERGRNGRVAKLVSEGYKPISQTMLGRKRLRNVRWCTERVLKDGVPGDLIETGVWRGGATIMMRAVLKAYEDRTRQVFVADSFEGLPPPDADRYPADAGDRHHLIDELAVSLEEVRANFERYGLLDDRVRFLKGWFADTLPEAPIDSLSVARLDGDMYGSTWDALVNLYPKLSVGGYLIVDDYGAVKGGRQAVEDYREEHAITEQIETIDWTGVY</sequence>
<organism evidence="1 2">
    <name type="scientific">Rubrobacter radiotolerans</name>
    <name type="common">Arthrobacter radiotolerans</name>
    <dbReference type="NCBI Taxonomy" id="42256"/>
    <lineage>
        <taxon>Bacteria</taxon>
        <taxon>Bacillati</taxon>
        <taxon>Actinomycetota</taxon>
        <taxon>Rubrobacteria</taxon>
        <taxon>Rubrobacterales</taxon>
        <taxon>Rubrobacteraceae</taxon>
        <taxon>Rubrobacter</taxon>
    </lineage>
</organism>
<keyword evidence="1" id="KW-0489">Methyltransferase</keyword>
<protein>
    <submittedName>
        <fullName evidence="1">TylF/MycF/NovP-related O-methyltransferase</fullName>
        <ecNumber evidence="1">2.1.1.-</ecNumber>
    </submittedName>
</protein>
<accession>A0AB35T4G2</accession>
<evidence type="ECO:0000313" key="1">
    <source>
        <dbReference type="EMBL" id="MDX5893862.1"/>
    </source>
</evidence>
<dbReference type="Pfam" id="PF05711">
    <property type="entry name" value="TylF"/>
    <property type="match status" value="1"/>
</dbReference>
<dbReference type="PANTHER" id="PTHR40036">
    <property type="entry name" value="MACROCIN O-METHYLTRANSFERASE"/>
    <property type="match status" value="1"/>
</dbReference>
<dbReference type="EC" id="2.1.1.-" evidence="1"/>
<name>A0AB35T4G2_RUBRA</name>
<dbReference type="RefSeq" id="WP_200805606.1">
    <property type="nucleotide sequence ID" value="NZ_CP007514.1"/>
</dbReference>
<dbReference type="Proteomes" id="UP001281130">
    <property type="component" value="Unassembled WGS sequence"/>
</dbReference>
<dbReference type="Gene3D" id="3.40.50.150">
    <property type="entry name" value="Vaccinia Virus protein VP39"/>
    <property type="match status" value="1"/>
</dbReference>
<dbReference type="GO" id="GO:0032259">
    <property type="term" value="P:methylation"/>
    <property type="evidence" value="ECO:0007669"/>
    <property type="project" value="UniProtKB-KW"/>
</dbReference>
<dbReference type="EMBL" id="JAWXXX010000001">
    <property type="protein sequence ID" value="MDX5893862.1"/>
    <property type="molecule type" value="Genomic_DNA"/>
</dbReference>
<dbReference type="AlphaFoldDB" id="A0AB35T4G2"/>
<gene>
    <name evidence="1" type="ORF">SIL72_07435</name>
</gene>
<dbReference type="PANTHER" id="PTHR40036:SF1">
    <property type="entry name" value="MACROCIN O-METHYLTRANSFERASE"/>
    <property type="match status" value="1"/>
</dbReference>
<dbReference type="GO" id="GO:0008168">
    <property type="term" value="F:methyltransferase activity"/>
    <property type="evidence" value="ECO:0007669"/>
    <property type="project" value="UniProtKB-KW"/>
</dbReference>